<dbReference type="Proteomes" id="UP000281094">
    <property type="component" value="Unassembled WGS sequence"/>
</dbReference>
<accession>A0A3L7JDY7</accession>
<dbReference type="InterPro" id="IPR005618">
    <property type="entry name" value="OMPW"/>
</dbReference>
<sequence>MLSKTLAQTGIAALGLLLAGPVAQAADYQVVDYTEAPVAASRWQVRARAVFVGVEDEGGIDDLDDSELDFSDTVIPEIDISYFFTPNIAAELILGTTYTDVSEEGLGLGDVGSTWVLPPTLLLQYHFTNFGKFQPYVGAGINYTIFYEEEGEGALASMDIDDAFGAAVQVGFDYMVNDHWGVNFDVKKLFLETEWEATTVAGDELTGDANINPWLIGAGVTYRF</sequence>
<protein>
    <submittedName>
        <fullName evidence="3">OmpW family protein</fullName>
    </submittedName>
</protein>
<evidence type="ECO:0000313" key="4">
    <source>
        <dbReference type="Proteomes" id="UP000281094"/>
    </source>
</evidence>
<evidence type="ECO:0000313" key="3">
    <source>
        <dbReference type="EMBL" id="RLQ88529.1"/>
    </source>
</evidence>
<evidence type="ECO:0000256" key="2">
    <source>
        <dbReference type="SAM" id="SignalP"/>
    </source>
</evidence>
<dbReference type="AlphaFoldDB" id="A0A3L7JDY7"/>
<name>A0A3L7JDY7_9HYPH</name>
<dbReference type="PANTHER" id="PTHR36920">
    <property type="match status" value="1"/>
</dbReference>
<keyword evidence="2" id="KW-0732">Signal</keyword>
<dbReference type="EMBL" id="RCWN01000001">
    <property type="protein sequence ID" value="RLQ88529.1"/>
    <property type="molecule type" value="Genomic_DNA"/>
</dbReference>
<dbReference type="GO" id="GO:0055085">
    <property type="term" value="P:transmembrane transport"/>
    <property type="evidence" value="ECO:0007669"/>
    <property type="project" value="TreeGrafter"/>
</dbReference>
<dbReference type="PANTHER" id="PTHR36920:SF1">
    <property type="entry name" value="OUTER MEMBRANE PROTEIN W"/>
    <property type="match status" value="1"/>
</dbReference>
<dbReference type="InterPro" id="IPR011250">
    <property type="entry name" value="OMP/PagP_B-barrel"/>
</dbReference>
<comment type="similarity">
    <text evidence="1">Belongs to the OmpW/AlkL family.</text>
</comment>
<feature type="chain" id="PRO_5018151652" evidence="2">
    <location>
        <begin position="26"/>
        <end position="224"/>
    </location>
</feature>
<keyword evidence="4" id="KW-1185">Reference proteome</keyword>
<dbReference type="SUPFAM" id="SSF56925">
    <property type="entry name" value="OMPA-like"/>
    <property type="match status" value="1"/>
</dbReference>
<dbReference type="Gene3D" id="2.40.160.20">
    <property type="match status" value="1"/>
</dbReference>
<dbReference type="RefSeq" id="WP_121645497.1">
    <property type="nucleotide sequence ID" value="NZ_RCWN01000001.1"/>
</dbReference>
<evidence type="ECO:0000256" key="1">
    <source>
        <dbReference type="ARBA" id="ARBA00009330"/>
    </source>
</evidence>
<dbReference type="GO" id="GO:0019867">
    <property type="term" value="C:outer membrane"/>
    <property type="evidence" value="ECO:0007669"/>
    <property type="project" value="InterPro"/>
</dbReference>
<feature type="signal peptide" evidence="2">
    <location>
        <begin position="1"/>
        <end position="25"/>
    </location>
</feature>
<reference evidence="3 4" key="1">
    <citation type="submission" date="2018-10" db="EMBL/GenBank/DDBJ databases">
        <title>Notoacmeibacter sp. M2BS9Y-3-1, whole genome shotgun sequence.</title>
        <authorList>
            <person name="Tuo L."/>
        </authorList>
    </citation>
    <scope>NUCLEOTIDE SEQUENCE [LARGE SCALE GENOMIC DNA]</scope>
    <source>
        <strain evidence="3 4">M2BS9Y-3-1</strain>
    </source>
</reference>
<comment type="caution">
    <text evidence="3">The sequence shown here is derived from an EMBL/GenBank/DDBJ whole genome shotgun (WGS) entry which is preliminary data.</text>
</comment>
<dbReference type="Pfam" id="PF03922">
    <property type="entry name" value="OmpW"/>
    <property type="match status" value="1"/>
</dbReference>
<organism evidence="3 4">
    <name type="scientific">Notoacmeibacter ruber</name>
    <dbReference type="NCBI Taxonomy" id="2670375"/>
    <lineage>
        <taxon>Bacteria</taxon>
        <taxon>Pseudomonadati</taxon>
        <taxon>Pseudomonadota</taxon>
        <taxon>Alphaproteobacteria</taxon>
        <taxon>Hyphomicrobiales</taxon>
        <taxon>Notoacmeibacteraceae</taxon>
        <taxon>Notoacmeibacter</taxon>
    </lineage>
</organism>
<proteinExistence type="inferred from homology"/>
<gene>
    <name evidence="3" type="ORF">D8780_10220</name>
</gene>